<dbReference type="AlphaFoldDB" id="A0A4V2S2M4"/>
<keyword evidence="2" id="KW-1185">Reference proteome</keyword>
<accession>A0A4V2S2M4</accession>
<sequence length="102" mass="11129">MLAVRHNPNYPENCRGYDEEGYSDIHVGQQVVVRDGGGQTVASGKLTGCQFTADGGMKFPFVVQDVPEADFIAVEIGAERRGQVTYSLRDLVTSGWHVNLSL</sequence>
<evidence type="ECO:0000313" key="1">
    <source>
        <dbReference type="EMBL" id="TCO41040.1"/>
    </source>
</evidence>
<comment type="caution">
    <text evidence="1">The sequence shown here is derived from an EMBL/GenBank/DDBJ whole genome shotgun (WGS) entry which is preliminary data.</text>
</comment>
<organism evidence="1 2">
    <name type="scientific">Kribbella antiqua</name>
    <dbReference type="NCBI Taxonomy" id="2512217"/>
    <lineage>
        <taxon>Bacteria</taxon>
        <taxon>Bacillati</taxon>
        <taxon>Actinomycetota</taxon>
        <taxon>Actinomycetes</taxon>
        <taxon>Propionibacteriales</taxon>
        <taxon>Kribbellaceae</taxon>
        <taxon>Kribbella</taxon>
    </lineage>
</organism>
<reference evidence="1 2" key="1">
    <citation type="journal article" date="2015" name="Stand. Genomic Sci.">
        <title>Genomic Encyclopedia of Bacterial and Archaeal Type Strains, Phase III: the genomes of soil and plant-associated and newly described type strains.</title>
        <authorList>
            <person name="Whitman W.B."/>
            <person name="Woyke T."/>
            <person name="Klenk H.P."/>
            <person name="Zhou Y."/>
            <person name="Lilburn T.G."/>
            <person name="Beck B.J."/>
            <person name="De Vos P."/>
            <person name="Vandamme P."/>
            <person name="Eisen J.A."/>
            <person name="Garrity G."/>
            <person name="Hugenholtz P."/>
            <person name="Kyrpides N.C."/>
        </authorList>
    </citation>
    <scope>NUCLEOTIDE SEQUENCE [LARGE SCALE GENOMIC DNA]</scope>
    <source>
        <strain evidence="1 2">VKM Ac-2541</strain>
    </source>
</reference>
<proteinExistence type="predicted"/>
<dbReference type="Proteomes" id="UP000295573">
    <property type="component" value="Unassembled WGS sequence"/>
</dbReference>
<name>A0A4V2S2M4_9ACTN</name>
<gene>
    <name evidence="1" type="ORF">EV646_116131</name>
</gene>
<evidence type="ECO:0000313" key="2">
    <source>
        <dbReference type="Proteomes" id="UP000295573"/>
    </source>
</evidence>
<protein>
    <submittedName>
        <fullName evidence="1">Uncharacterized protein</fullName>
    </submittedName>
</protein>
<dbReference type="EMBL" id="SLWR01000016">
    <property type="protein sequence ID" value="TCO41040.1"/>
    <property type="molecule type" value="Genomic_DNA"/>
</dbReference>